<dbReference type="InterPro" id="IPR000307">
    <property type="entry name" value="Ribosomal_bS16"/>
</dbReference>
<evidence type="ECO:0000256" key="3">
    <source>
        <dbReference type="ARBA" id="ARBA00035310"/>
    </source>
</evidence>
<organism evidence="4 5">
    <name type="scientific">Chloracidobacterium thermophilum (strain B)</name>
    <dbReference type="NCBI Taxonomy" id="981222"/>
    <lineage>
        <taxon>Bacteria</taxon>
        <taxon>Pseudomonadati</taxon>
        <taxon>Acidobacteriota</taxon>
        <taxon>Terriglobia</taxon>
        <taxon>Terriglobales</taxon>
        <taxon>Acidobacteriaceae</taxon>
        <taxon>Chloracidobacterium</taxon>
    </lineage>
</organism>
<accession>G2LGB2</accession>
<keyword evidence="2" id="KW-0687">Ribonucleoprotein</keyword>
<evidence type="ECO:0000256" key="1">
    <source>
        <dbReference type="ARBA" id="ARBA00022980"/>
    </source>
</evidence>
<evidence type="ECO:0000313" key="4">
    <source>
        <dbReference type="EMBL" id="AEP12625.1"/>
    </source>
</evidence>
<reference evidence="4 5" key="1">
    <citation type="journal article" date="2012" name="Environ. Microbiol.">
        <title>Complete genome of Candidatus Chloracidobacterium thermophilum, a chlorophyll-based photoheterotroph belonging to the phylum Acidobacteria.</title>
        <authorList>
            <person name="Garcia Costas A.M."/>
            <person name="Liu Z."/>
            <person name="Tomsho L.P."/>
            <person name="Schuster S.C."/>
            <person name="Ward D.M."/>
            <person name="Bryant D.A."/>
        </authorList>
    </citation>
    <scope>NUCLEOTIDE SEQUENCE [LARGE SCALE GENOMIC DNA]</scope>
    <source>
        <strain evidence="4 5">B</strain>
    </source>
</reference>
<evidence type="ECO:0000313" key="5">
    <source>
        <dbReference type="Proteomes" id="UP000006791"/>
    </source>
</evidence>
<protein>
    <recommendedName>
        <fullName evidence="3">30S ribosomal protein S16</fullName>
    </recommendedName>
</protein>
<proteinExistence type="predicted"/>
<dbReference type="InterPro" id="IPR023803">
    <property type="entry name" value="Ribosomal_bS16_dom_sf"/>
</dbReference>
<name>G2LGB2_CHLTF</name>
<keyword evidence="1 4" id="KW-0689">Ribosomal protein</keyword>
<dbReference type="Gene3D" id="3.30.1320.10">
    <property type="match status" value="1"/>
</dbReference>
<sequence length="69" mass="7672">MAEKRSKRDGGFIEALGYRDPLTDPEKLVINLERVDYWLKCGAQPSDTVRALIARARREAEAAVPKASA</sequence>
<keyword evidence="5" id="KW-1185">Reference proteome</keyword>
<dbReference type="GO" id="GO:0003735">
    <property type="term" value="F:structural constituent of ribosome"/>
    <property type="evidence" value="ECO:0007669"/>
    <property type="project" value="InterPro"/>
</dbReference>
<dbReference type="Proteomes" id="UP000006791">
    <property type="component" value="Chromosome 1"/>
</dbReference>
<dbReference type="PANTHER" id="PTHR12919:SF20">
    <property type="entry name" value="SMALL RIBOSOMAL SUBUNIT PROTEIN BS16M"/>
    <property type="match status" value="1"/>
</dbReference>
<dbReference type="Pfam" id="PF00886">
    <property type="entry name" value="Ribosomal_S16"/>
    <property type="match status" value="1"/>
</dbReference>
<dbReference type="GO" id="GO:0006412">
    <property type="term" value="P:translation"/>
    <property type="evidence" value="ECO:0007669"/>
    <property type="project" value="InterPro"/>
</dbReference>
<dbReference type="NCBIfam" id="TIGR00002">
    <property type="entry name" value="S16"/>
    <property type="match status" value="1"/>
</dbReference>
<dbReference type="GO" id="GO:0015935">
    <property type="term" value="C:small ribosomal subunit"/>
    <property type="evidence" value="ECO:0007669"/>
    <property type="project" value="TreeGrafter"/>
</dbReference>
<dbReference type="STRING" id="981222.Cabther_A1879"/>
<dbReference type="AlphaFoldDB" id="G2LGB2"/>
<dbReference type="EMBL" id="CP002514">
    <property type="protein sequence ID" value="AEP12625.1"/>
    <property type="molecule type" value="Genomic_DNA"/>
</dbReference>
<dbReference type="PANTHER" id="PTHR12919">
    <property type="entry name" value="30S RIBOSOMAL PROTEIN S16"/>
    <property type="match status" value="1"/>
</dbReference>
<evidence type="ECO:0000256" key="2">
    <source>
        <dbReference type="ARBA" id="ARBA00023274"/>
    </source>
</evidence>
<dbReference type="HOGENOM" id="CLU_100590_5_1_0"/>
<dbReference type="SUPFAM" id="SSF54565">
    <property type="entry name" value="Ribosomal protein S16"/>
    <property type="match status" value="1"/>
</dbReference>
<gene>
    <name evidence="4" type="ordered locus">Cabther_A1879</name>
</gene>
<dbReference type="KEGG" id="ctm:Cabther_A1879"/>
<dbReference type="GO" id="GO:0005737">
    <property type="term" value="C:cytoplasm"/>
    <property type="evidence" value="ECO:0007669"/>
    <property type="project" value="UniProtKB-ARBA"/>
</dbReference>